<dbReference type="Gene3D" id="3.40.50.150">
    <property type="entry name" value="Vaccinia Virus protein VP39"/>
    <property type="match status" value="1"/>
</dbReference>
<feature type="compositionally biased region" description="Polar residues" evidence="5">
    <location>
        <begin position="1"/>
        <end position="15"/>
    </location>
</feature>
<dbReference type="InterPro" id="IPR008854">
    <property type="entry name" value="TPMT"/>
</dbReference>
<dbReference type="PROSITE" id="PS51585">
    <property type="entry name" value="SAM_MT_TPMT"/>
    <property type="match status" value="1"/>
</dbReference>
<dbReference type="GO" id="GO:0008757">
    <property type="term" value="F:S-adenosylmethionine-dependent methyltransferase activity"/>
    <property type="evidence" value="ECO:0007669"/>
    <property type="project" value="InterPro"/>
</dbReference>
<keyword evidence="1" id="KW-0597">Phosphoprotein</keyword>
<organism evidence="6 7">
    <name type="scientific">Colletotrichum karsti</name>
    <dbReference type="NCBI Taxonomy" id="1095194"/>
    <lineage>
        <taxon>Eukaryota</taxon>
        <taxon>Fungi</taxon>
        <taxon>Dikarya</taxon>
        <taxon>Ascomycota</taxon>
        <taxon>Pezizomycotina</taxon>
        <taxon>Sordariomycetes</taxon>
        <taxon>Hypocreomycetidae</taxon>
        <taxon>Glomerellales</taxon>
        <taxon>Glomerellaceae</taxon>
        <taxon>Colletotrichum</taxon>
        <taxon>Colletotrichum boninense species complex</taxon>
    </lineage>
</organism>
<evidence type="ECO:0000256" key="4">
    <source>
        <dbReference type="ARBA" id="ARBA00022691"/>
    </source>
</evidence>
<keyword evidence="4" id="KW-0949">S-adenosyl-L-methionine</keyword>
<evidence type="ECO:0008006" key="8">
    <source>
        <dbReference type="Google" id="ProtNLM"/>
    </source>
</evidence>
<reference evidence="6" key="2">
    <citation type="submission" date="2020-11" db="EMBL/GenBank/DDBJ databases">
        <title>Whole genome sequencing of Colletotrichum sp.</title>
        <authorList>
            <person name="Li H."/>
        </authorList>
    </citation>
    <scope>NUCLEOTIDE SEQUENCE</scope>
    <source>
        <strain evidence="6">CkLH20</strain>
    </source>
</reference>
<evidence type="ECO:0000256" key="2">
    <source>
        <dbReference type="ARBA" id="ARBA00022603"/>
    </source>
</evidence>
<evidence type="ECO:0000313" key="6">
    <source>
        <dbReference type="EMBL" id="KAF9882320.1"/>
    </source>
</evidence>
<feature type="region of interest" description="Disordered" evidence="5">
    <location>
        <begin position="1"/>
        <end position="20"/>
    </location>
</feature>
<proteinExistence type="predicted"/>
<reference evidence="6" key="1">
    <citation type="submission" date="2020-03" db="EMBL/GenBank/DDBJ databases">
        <authorList>
            <person name="He L."/>
        </authorList>
    </citation>
    <scope>NUCLEOTIDE SEQUENCE</scope>
    <source>
        <strain evidence="6">CkLH20</strain>
    </source>
</reference>
<dbReference type="PANTHER" id="PTHR32183">
    <property type="match status" value="1"/>
</dbReference>
<sequence length="274" mass="30069">MESKLSDTFSNSPLSTHGPKWSALWEEKYTPWDRGGPSLALRDVLTTRPDLVPPPSRDAPRKPTALVPGCGKGHDVLLLASLGYDVLGLDFSTTAIAQAKENQKAAAEGADTISAREPNASEPGTVTWLSGDFFSDSWLEEWGRERTFDLIFDYTFLCALPPSARPNWAARMTSLLAPTGRLVCLEFPSGKPLSLPGPPWGLTPEIYLALLARPGDALEFSSSTEKGDETDVVIVPPYRDNGLKRLELIKPARTHRGGMNEDGTVRDWIHVWSR</sequence>
<keyword evidence="3" id="KW-0808">Transferase</keyword>
<protein>
    <recommendedName>
        <fullName evidence="8">Thiol methyltransferase 2</fullName>
    </recommendedName>
</protein>
<evidence type="ECO:0000256" key="3">
    <source>
        <dbReference type="ARBA" id="ARBA00022679"/>
    </source>
</evidence>
<dbReference type="EMBL" id="JAATWM020000001">
    <property type="protein sequence ID" value="KAF9882320.1"/>
    <property type="molecule type" value="Genomic_DNA"/>
</dbReference>
<evidence type="ECO:0000256" key="5">
    <source>
        <dbReference type="SAM" id="MobiDB-lite"/>
    </source>
</evidence>
<keyword evidence="7" id="KW-1185">Reference proteome</keyword>
<dbReference type="CDD" id="cd02440">
    <property type="entry name" value="AdoMet_MTases"/>
    <property type="match status" value="1"/>
</dbReference>
<comment type="caution">
    <text evidence="6">The sequence shown here is derived from an EMBL/GenBank/DDBJ whole genome shotgun (WGS) entry which is preliminary data.</text>
</comment>
<dbReference type="GeneID" id="62156150"/>
<dbReference type="SUPFAM" id="SSF53335">
    <property type="entry name" value="S-adenosyl-L-methionine-dependent methyltransferases"/>
    <property type="match status" value="1"/>
</dbReference>
<dbReference type="PANTHER" id="PTHR32183:SF6">
    <property type="entry name" value="CYSTEINE SULFINATE DESULFINASE_CYSTEINE DESULFURASE AND RELATED ENZYMES"/>
    <property type="match status" value="1"/>
</dbReference>
<dbReference type="RefSeq" id="XP_038751781.1">
    <property type="nucleotide sequence ID" value="XM_038883076.1"/>
</dbReference>
<dbReference type="OrthoDB" id="276151at2759"/>
<keyword evidence="2" id="KW-0489">Methyltransferase</keyword>
<dbReference type="GO" id="GO:0032259">
    <property type="term" value="P:methylation"/>
    <property type="evidence" value="ECO:0007669"/>
    <property type="project" value="UniProtKB-KW"/>
</dbReference>
<dbReference type="Pfam" id="PF05724">
    <property type="entry name" value="TPMT"/>
    <property type="match status" value="1"/>
</dbReference>
<gene>
    <name evidence="6" type="ORF">CkaCkLH20_00356</name>
</gene>
<evidence type="ECO:0000256" key="1">
    <source>
        <dbReference type="ARBA" id="ARBA00022553"/>
    </source>
</evidence>
<dbReference type="InterPro" id="IPR029063">
    <property type="entry name" value="SAM-dependent_MTases_sf"/>
</dbReference>
<name>A0A9P6IGC7_9PEZI</name>
<dbReference type="Proteomes" id="UP000781932">
    <property type="component" value="Unassembled WGS sequence"/>
</dbReference>
<dbReference type="AlphaFoldDB" id="A0A9P6IGC7"/>
<evidence type="ECO:0000313" key="7">
    <source>
        <dbReference type="Proteomes" id="UP000781932"/>
    </source>
</evidence>
<accession>A0A9P6IGC7</accession>